<dbReference type="EMBL" id="CM056743">
    <property type="protein sequence ID" value="KAJ8669890.1"/>
    <property type="molecule type" value="Genomic_DNA"/>
</dbReference>
<reference evidence="1" key="1">
    <citation type="submission" date="2023-04" db="EMBL/GenBank/DDBJ databases">
        <title>A chromosome-level genome assembly of the parasitoid wasp Eretmocerus hayati.</title>
        <authorList>
            <person name="Zhong Y."/>
            <person name="Liu S."/>
            <person name="Liu Y."/>
        </authorList>
    </citation>
    <scope>NUCLEOTIDE SEQUENCE</scope>
    <source>
        <strain evidence="1">ZJU_SS_LIU_2023</strain>
    </source>
</reference>
<protein>
    <submittedName>
        <fullName evidence="1">Uncharacterized protein</fullName>
    </submittedName>
</protein>
<keyword evidence="2" id="KW-1185">Reference proteome</keyword>
<sequence length="513" mass="58115">MSSTKRKRTCLGEDRGFNSFKSEQLLITIQNAAKKSTVLLRPRPVSKFDDNFTVQRLLKSGADPNILDNDGKTCLHYVAKYNFSASDEIVELLLSAGASADIVDNKGNTPLLLAASSEHENTRVFEKLIKARVDVNRNDFRGCTSLQYAVQLGKTSFVRCLLAAGASLPDPDENCGYGFENLVKYGRVDEARLYLEYGLDLSRYNPQNSHDFSPLHAAIGSAKGHYYDKSDMLSLLLKYNNGILDLEHENESGKSPLSFAAWCMSPKSVELLISVGADIEHADANDRTPLEVVAIDCLWKSYDFRSDRCEQCIRLLVKAGAKLRRVLNMPLPDTCRPHVIVPVDVKLCFAIAKQIVKYRVLYESQKSSVEEPIENGYMGESKKLRSYLEACQVEISLLKSTPLNSSINYYEILIASKDFYKRVRDQQVYETFDEANLESRFPVYARELSKNFKSLKKMHEIWERAVTNLALLFRLNSVVYYSIIRNILDLFDKNDVLSTARLHTNSKKDLVFP</sequence>
<dbReference type="Proteomes" id="UP001239111">
    <property type="component" value="Chromosome 3"/>
</dbReference>
<evidence type="ECO:0000313" key="2">
    <source>
        <dbReference type="Proteomes" id="UP001239111"/>
    </source>
</evidence>
<evidence type="ECO:0000313" key="1">
    <source>
        <dbReference type="EMBL" id="KAJ8669890.1"/>
    </source>
</evidence>
<comment type="caution">
    <text evidence="1">The sequence shown here is derived from an EMBL/GenBank/DDBJ whole genome shotgun (WGS) entry which is preliminary data.</text>
</comment>
<name>A0ACC2NFE8_9HYME</name>
<accession>A0ACC2NFE8</accession>
<proteinExistence type="predicted"/>
<gene>
    <name evidence="1" type="ORF">QAD02_001149</name>
</gene>
<organism evidence="1 2">
    <name type="scientific">Eretmocerus hayati</name>
    <dbReference type="NCBI Taxonomy" id="131215"/>
    <lineage>
        <taxon>Eukaryota</taxon>
        <taxon>Metazoa</taxon>
        <taxon>Ecdysozoa</taxon>
        <taxon>Arthropoda</taxon>
        <taxon>Hexapoda</taxon>
        <taxon>Insecta</taxon>
        <taxon>Pterygota</taxon>
        <taxon>Neoptera</taxon>
        <taxon>Endopterygota</taxon>
        <taxon>Hymenoptera</taxon>
        <taxon>Apocrita</taxon>
        <taxon>Proctotrupomorpha</taxon>
        <taxon>Chalcidoidea</taxon>
        <taxon>Aphelinidae</taxon>
        <taxon>Aphelininae</taxon>
        <taxon>Eretmocerus</taxon>
    </lineage>
</organism>